<dbReference type="OMA" id="CFHEKPA"/>
<evidence type="ECO:0000313" key="9">
    <source>
        <dbReference type="Proteomes" id="UP000195402"/>
    </source>
</evidence>
<dbReference type="AlphaFoldDB" id="A0A200Q9L2"/>
<sequence length="104" mass="11252">MAVRFIVLYLALTVALVLVFKNVSDCRIGYGGCIPEEEMSAPIHHSRKLLHDSTSSSSEEVFTSFPPLDQHGGPNVDGRDLRTVPSGPDPLHHHGGGPKKPQTP</sequence>
<evidence type="ECO:0000256" key="2">
    <source>
        <dbReference type="ARBA" id="ARBA00005416"/>
    </source>
</evidence>
<evidence type="ECO:0000256" key="7">
    <source>
        <dbReference type="SAM" id="SignalP"/>
    </source>
</evidence>
<dbReference type="Proteomes" id="UP000195402">
    <property type="component" value="Unassembled WGS sequence"/>
</dbReference>
<name>A0A200Q9L2_MACCD</name>
<feature type="region of interest" description="Disordered" evidence="6">
    <location>
        <begin position="45"/>
        <end position="104"/>
    </location>
</feature>
<keyword evidence="3" id="KW-0964">Secreted</keyword>
<dbReference type="GO" id="GO:0033612">
    <property type="term" value="F:receptor serine/threonine kinase binding"/>
    <property type="evidence" value="ECO:0007669"/>
    <property type="project" value="InterPro"/>
</dbReference>
<feature type="compositionally biased region" description="Low complexity" evidence="6">
    <location>
        <begin position="53"/>
        <end position="67"/>
    </location>
</feature>
<dbReference type="GO" id="GO:0005576">
    <property type="term" value="C:extracellular region"/>
    <property type="evidence" value="ECO:0007669"/>
    <property type="project" value="UniProtKB-SubCell"/>
</dbReference>
<dbReference type="InParanoid" id="A0A200Q9L2"/>
<evidence type="ECO:0000256" key="4">
    <source>
        <dbReference type="ARBA" id="ARBA00022729"/>
    </source>
</evidence>
<keyword evidence="4 7" id="KW-0732">Signal</keyword>
<dbReference type="PANTHER" id="PTHR36349:SF2">
    <property type="entry name" value="PROTEIN CLAVATA 3"/>
    <property type="match status" value="1"/>
</dbReference>
<gene>
    <name evidence="8" type="ORF">BVC80_1289g61</name>
</gene>
<feature type="chain" id="PRO_5012329255" description="CLAVATA3/ESR (CLE)-related protein" evidence="7">
    <location>
        <begin position="27"/>
        <end position="104"/>
    </location>
</feature>
<organism evidence="8 9">
    <name type="scientific">Macleaya cordata</name>
    <name type="common">Five-seeded plume-poppy</name>
    <name type="synonym">Bocconia cordata</name>
    <dbReference type="NCBI Taxonomy" id="56857"/>
    <lineage>
        <taxon>Eukaryota</taxon>
        <taxon>Viridiplantae</taxon>
        <taxon>Streptophyta</taxon>
        <taxon>Embryophyta</taxon>
        <taxon>Tracheophyta</taxon>
        <taxon>Spermatophyta</taxon>
        <taxon>Magnoliopsida</taxon>
        <taxon>Ranunculales</taxon>
        <taxon>Papaveraceae</taxon>
        <taxon>Papaveroideae</taxon>
        <taxon>Macleaya</taxon>
    </lineage>
</organism>
<protein>
    <recommendedName>
        <fullName evidence="10">CLAVATA3/ESR (CLE)-related protein</fullName>
    </recommendedName>
</protein>
<dbReference type="EMBL" id="MVGT01002634">
    <property type="protein sequence ID" value="OVA07142.1"/>
    <property type="molecule type" value="Genomic_DNA"/>
</dbReference>
<dbReference type="GO" id="GO:0030154">
    <property type="term" value="P:cell differentiation"/>
    <property type="evidence" value="ECO:0007669"/>
    <property type="project" value="UniProtKB-KW"/>
</dbReference>
<evidence type="ECO:0008006" key="10">
    <source>
        <dbReference type="Google" id="ProtNLM"/>
    </source>
</evidence>
<evidence type="ECO:0000256" key="6">
    <source>
        <dbReference type="SAM" id="MobiDB-lite"/>
    </source>
</evidence>
<evidence type="ECO:0000256" key="3">
    <source>
        <dbReference type="ARBA" id="ARBA00022525"/>
    </source>
</evidence>
<reference evidence="8 9" key="1">
    <citation type="journal article" date="2017" name="Mol. Plant">
        <title>The Genome of Medicinal Plant Macleaya cordata Provides New Insights into Benzylisoquinoline Alkaloids Metabolism.</title>
        <authorList>
            <person name="Liu X."/>
            <person name="Liu Y."/>
            <person name="Huang P."/>
            <person name="Ma Y."/>
            <person name="Qing Z."/>
            <person name="Tang Q."/>
            <person name="Cao H."/>
            <person name="Cheng P."/>
            <person name="Zheng Y."/>
            <person name="Yuan Z."/>
            <person name="Zhou Y."/>
            <person name="Liu J."/>
            <person name="Tang Z."/>
            <person name="Zhuo Y."/>
            <person name="Zhang Y."/>
            <person name="Yu L."/>
            <person name="Huang J."/>
            <person name="Yang P."/>
            <person name="Peng Q."/>
            <person name="Zhang J."/>
            <person name="Jiang W."/>
            <person name="Zhang Z."/>
            <person name="Lin K."/>
            <person name="Ro D.K."/>
            <person name="Chen X."/>
            <person name="Xiong X."/>
            <person name="Shang Y."/>
            <person name="Huang S."/>
            <person name="Zeng J."/>
        </authorList>
    </citation>
    <scope>NUCLEOTIDE SEQUENCE [LARGE SCALE GENOMIC DNA]</scope>
    <source>
        <strain evidence="9">cv. BLH2017</strain>
        <tissue evidence="8">Root</tissue>
    </source>
</reference>
<evidence type="ECO:0000313" key="8">
    <source>
        <dbReference type="EMBL" id="OVA07142.1"/>
    </source>
</evidence>
<evidence type="ECO:0000256" key="1">
    <source>
        <dbReference type="ARBA" id="ARBA00004613"/>
    </source>
</evidence>
<proteinExistence type="inferred from homology"/>
<comment type="caution">
    <text evidence="8">The sequence shown here is derived from an EMBL/GenBank/DDBJ whole genome shotgun (WGS) entry which is preliminary data.</text>
</comment>
<evidence type="ECO:0000256" key="5">
    <source>
        <dbReference type="ARBA" id="ARBA00022782"/>
    </source>
</evidence>
<dbReference type="InterPro" id="IPR044962">
    <property type="entry name" value="CLV3/ESR"/>
</dbReference>
<comment type="subcellular location">
    <subcellularLocation>
        <location evidence="1">Secreted</location>
    </subcellularLocation>
</comment>
<keyword evidence="9" id="KW-1185">Reference proteome</keyword>
<accession>A0A200Q9L2</accession>
<feature type="signal peptide" evidence="7">
    <location>
        <begin position="1"/>
        <end position="26"/>
    </location>
</feature>
<comment type="similarity">
    <text evidence="2">Belongs to the CLV3/ESR signal peptide family.</text>
</comment>
<dbReference type="PANTHER" id="PTHR36349">
    <property type="entry name" value="PROTEIN CLAVATA 3"/>
    <property type="match status" value="1"/>
</dbReference>
<keyword evidence="5" id="KW-0221">Differentiation</keyword>